<comment type="function">
    <text evidence="10">IGPS catalyzes the conversion of PRFAR and glutamine to IGP, AICAR and glutamate. The HisH subunit catalyzes the hydrolysis of glutamine to glutamate and ammonia as part of the synthesis of IGP and AICAR. The resulting ammonia molecule is channeled to the active site of HisF.</text>
</comment>
<evidence type="ECO:0000256" key="11">
    <source>
        <dbReference type="PIRSR" id="PIRSR000495-1"/>
    </source>
</evidence>
<evidence type="ECO:0000256" key="4">
    <source>
        <dbReference type="ARBA" id="ARBA00022801"/>
    </source>
</evidence>
<evidence type="ECO:0000256" key="6">
    <source>
        <dbReference type="ARBA" id="ARBA00023102"/>
    </source>
</evidence>
<comment type="subunit">
    <text evidence="2 10">Heterodimer of HisH and HisF.</text>
</comment>
<feature type="active site" evidence="10 11">
    <location>
        <position position="188"/>
    </location>
</feature>
<keyword evidence="10" id="KW-0963">Cytoplasm</keyword>
<dbReference type="NCBIfam" id="TIGR01855">
    <property type="entry name" value="IMP_synth_hisH"/>
    <property type="match status" value="1"/>
</dbReference>
<comment type="subcellular location">
    <subcellularLocation>
        <location evidence="10">Cytoplasm</location>
    </subcellularLocation>
</comment>
<keyword evidence="4 10" id="KW-0378">Hydrolase</keyword>
<evidence type="ECO:0000256" key="8">
    <source>
        <dbReference type="ARBA" id="ARBA00047838"/>
    </source>
</evidence>
<organism evidence="13 14">
    <name type="scientific">Mesorhizobium hungaricum</name>
    <dbReference type="NCBI Taxonomy" id="1566387"/>
    <lineage>
        <taxon>Bacteria</taxon>
        <taxon>Pseudomonadati</taxon>
        <taxon>Pseudomonadota</taxon>
        <taxon>Alphaproteobacteria</taxon>
        <taxon>Hyphomicrobiales</taxon>
        <taxon>Phyllobacteriaceae</taxon>
        <taxon>Mesorhizobium</taxon>
    </lineage>
</organism>
<dbReference type="GO" id="GO:0000105">
    <property type="term" value="P:L-histidine biosynthetic process"/>
    <property type="evidence" value="ECO:0007669"/>
    <property type="project" value="UniProtKB-UniRule"/>
</dbReference>
<dbReference type="InterPro" id="IPR017926">
    <property type="entry name" value="GATASE"/>
</dbReference>
<dbReference type="CDD" id="cd01748">
    <property type="entry name" value="GATase1_IGP_Synthase"/>
    <property type="match status" value="1"/>
</dbReference>
<evidence type="ECO:0000256" key="10">
    <source>
        <dbReference type="HAMAP-Rule" id="MF_00278"/>
    </source>
</evidence>
<evidence type="ECO:0000256" key="9">
    <source>
        <dbReference type="ARBA" id="ARBA00049534"/>
    </source>
</evidence>
<keyword evidence="13" id="KW-0808">Transferase</keyword>
<comment type="pathway">
    <text evidence="1 10">Amino-acid biosynthesis; L-histidine biosynthesis; L-histidine from 5-phospho-alpha-D-ribose 1-diphosphate: step 5/9.</text>
</comment>
<keyword evidence="6 10" id="KW-0368">Histidine biosynthesis</keyword>
<dbReference type="UniPathway" id="UPA00031">
    <property type="reaction ID" value="UER00010"/>
</dbReference>
<dbReference type="GO" id="GO:0016829">
    <property type="term" value="F:lyase activity"/>
    <property type="evidence" value="ECO:0007669"/>
    <property type="project" value="UniProtKB-KW"/>
</dbReference>
<feature type="active site" description="Nucleophile" evidence="10 11">
    <location>
        <position position="80"/>
    </location>
</feature>
<keyword evidence="7 10" id="KW-0456">Lyase</keyword>
<keyword evidence="14" id="KW-1185">Reference proteome</keyword>
<dbReference type="AlphaFoldDB" id="A0A1C2DJH7"/>
<sequence length="205" mass="22566">MITIVDYGTSNLGSMQNMLKKIGASSRLASTSGELRDADKIILPGVGSFDAGMKRLNESGMVPILTEKALVQKVPVLGVCLGMQLMTRGSEEGTLNGLGWLNAVAKRFDQRDDPDLKVPHMGWNEVFVRKDDVFASALPTSARFYFAHSYHVVCDSQDDVLLEARYGKAAITASIAAGNVIAAQFHPEKSHKFGMWFLKRFVERR</sequence>
<comment type="catalytic activity">
    <reaction evidence="9 10">
        <text>L-glutamine + H2O = L-glutamate + NH4(+)</text>
        <dbReference type="Rhea" id="RHEA:15889"/>
        <dbReference type="ChEBI" id="CHEBI:15377"/>
        <dbReference type="ChEBI" id="CHEBI:28938"/>
        <dbReference type="ChEBI" id="CHEBI:29985"/>
        <dbReference type="ChEBI" id="CHEBI:58359"/>
        <dbReference type="EC" id="3.5.1.2"/>
    </reaction>
</comment>
<evidence type="ECO:0000259" key="12">
    <source>
        <dbReference type="Pfam" id="PF00117"/>
    </source>
</evidence>
<evidence type="ECO:0000256" key="7">
    <source>
        <dbReference type="ARBA" id="ARBA00023239"/>
    </source>
</evidence>
<keyword evidence="3 10" id="KW-0028">Amino-acid biosynthesis</keyword>
<dbReference type="GO" id="GO:0000107">
    <property type="term" value="F:imidazoleglycerol-phosphate synthase activity"/>
    <property type="evidence" value="ECO:0007669"/>
    <property type="project" value="UniProtKB-UniRule"/>
</dbReference>
<dbReference type="HAMAP" id="MF_00278">
    <property type="entry name" value="HisH"/>
    <property type="match status" value="1"/>
</dbReference>
<evidence type="ECO:0000256" key="3">
    <source>
        <dbReference type="ARBA" id="ARBA00022605"/>
    </source>
</evidence>
<dbReference type="SUPFAM" id="SSF52317">
    <property type="entry name" value="Class I glutamine amidotransferase-like"/>
    <property type="match status" value="1"/>
</dbReference>
<reference evidence="13 14" key="1">
    <citation type="submission" date="2016-08" db="EMBL/GenBank/DDBJ databases">
        <title>Whole genome sequence of Mesorhizobium sp. strain UASWS1009 isolated from industrial sewage.</title>
        <authorList>
            <person name="Crovadore J."/>
            <person name="Calmin G."/>
            <person name="Chablais R."/>
            <person name="Cochard B."/>
            <person name="Lefort F."/>
        </authorList>
    </citation>
    <scope>NUCLEOTIDE SEQUENCE [LARGE SCALE GENOMIC DNA]</scope>
    <source>
        <strain evidence="13 14">UASWS1009</strain>
    </source>
</reference>
<dbReference type="GO" id="GO:0005737">
    <property type="term" value="C:cytoplasm"/>
    <property type="evidence" value="ECO:0007669"/>
    <property type="project" value="UniProtKB-SubCell"/>
</dbReference>
<protein>
    <recommendedName>
        <fullName evidence="10">Imidazole glycerol phosphate synthase subunit HisH</fullName>
        <ecNumber evidence="10">4.3.2.10</ecNumber>
    </recommendedName>
    <alternativeName>
        <fullName evidence="10">IGP synthase glutaminase subunit</fullName>
        <ecNumber evidence="10">3.5.1.2</ecNumber>
    </alternativeName>
    <alternativeName>
        <fullName evidence="10">IGP synthase subunit HisH</fullName>
    </alternativeName>
    <alternativeName>
        <fullName evidence="10">ImGP synthase subunit HisH</fullName>
        <shortName evidence="10">IGPS subunit HisH</shortName>
    </alternativeName>
</protein>
<dbReference type="EC" id="3.5.1.2" evidence="10"/>
<dbReference type="OrthoDB" id="9807137at2"/>
<evidence type="ECO:0000256" key="5">
    <source>
        <dbReference type="ARBA" id="ARBA00022962"/>
    </source>
</evidence>
<keyword evidence="5 10" id="KW-0315">Glutamine amidotransferase</keyword>
<evidence type="ECO:0000256" key="1">
    <source>
        <dbReference type="ARBA" id="ARBA00005091"/>
    </source>
</evidence>
<name>A0A1C2DJH7_9HYPH</name>
<dbReference type="RefSeq" id="WP_024925197.1">
    <property type="nucleotide sequence ID" value="NZ_MDEO01000035.1"/>
</dbReference>
<evidence type="ECO:0000313" key="14">
    <source>
        <dbReference type="Proteomes" id="UP000094412"/>
    </source>
</evidence>
<evidence type="ECO:0000313" key="13">
    <source>
        <dbReference type="EMBL" id="OCX14823.1"/>
    </source>
</evidence>
<feature type="active site" evidence="10 11">
    <location>
        <position position="186"/>
    </location>
</feature>
<dbReference type="STRING" id="1566387.QV13_20640"/>
<dbReference type="GO" id="GO:0004359">
    <property type="term" value="F:glutaminase activity"/>
    <property type="evidence" value="ECO:0007669"/>
    <property type="project" value="UniProtKB-EC"/>
</dbReference>
<dbReference type="PANTHER" id="PTHR42701">
    <property type="entry name" value="IMIDAZOLE GLYCEROL PHOSPHATE SYNTHASE SUBUNIT HISH"/>
    <property type="match status" value="1"/>
</dbReference>
<accession>A0A1C2DJH7</accession>
<dbReference type="InterPro" id="IPR010139">
    <property type="entry name" value="Imidazole-glycPsynth_HisH"/>
</dbReference>
<comment type="catalytic activity">
    <reaction evidence="8 10">
        <text>5-[(5-phospho-1-deoxy-D-ribulos-1-ylimino)methylamino]-1-(5-phospho-beta-D-ribosyl)imidazole-4-carboxamide + L-glutamine = D-erythro-1-(imidazol-4-yl)glycerol 3-phosphate + 5-amino-1-(5-phospho-beta-D-ribosyl)imidazole-4-carboxamide + L-glutamate + H(+)</text>
        <dbReference type="Rhea" id="RHEA:24793"/>
        <dbReference type="ChEBI" id="CHEBI:15378"/>
        <dbReference type="ChEBI" id="CHEBI:29985"/>
        <dbReference type="ChEBI" id="CHEBI:58278"/>
        <dbReference type="ChEBI" id="CHEBI:58359"/>
        <dbReference type="ChEBI" id="CHEBI:58475"/>
        <dbReference type="ChEBI" id="CHEBI:58525"/>
        <dbReference type="EC" id="4.3.2.10"/>
    </reaction>
</comment>
<dbReference type="InterPro" id="IPR029062">
    <property type="entry name" value="Class_I_gatase-like"/>
</dbReference>
<dbReference type="Gene3D" id="3.40.50.880">
    <property type="match status" value="1"/>
</dbReference>
<dbReference type="PIRSF" id="PIRSF000495">
    <property type="entry name" value="Amidotransf_hisH"/>
    <property type="match status" value="1"/>
</dbReference>
<dbReference type="EMBL" id="MDEO01000035">
    <property type="protein sequence ID" value="OCX14823.1"/>
    <property type="molecule type" value="Genomic_DNA"/>
</dbReference>
<proteinExistence type="inferred from homology"/>
<feature type="domain" description="Glutamine amidotransferase" evidence="12">
    <location>
        <begin position="4"/>
        <end position="192"/>
    </location>
</feature>
<dbReference type="PANTHER" id="PTHR42701:SF1">
    <property type="entry name" value="IMIDAZOLE GLYCEROL PHOSPHATE SYNTHASE SUBUNIT HISH"/>
    <property type="match status" value="1"/>
</dbReference>
<gene>
    <name evidence="10" type="primary">hisH</name>
    <name evidence="13" type="ORF">QV13_20640</name>
</gene>
<dbReference type="Pfam" id="PF00117">
    <property type="entry name" value="GATase"/>
    <property type="match status" value="1"/>
</dbReference>
<evidence type="ECO:0000256" key="2">
    <source>
        <dbReference type="ARBA" id="ARBA00011152"/>
    </source>
</evidence>
<dbReference type="EC" id="4.3.2.10" evidence="10"/>
<comment type="caution">
    <text evidence="13">The sequence shown here is derived from an EMBL/GenBank/DDBJ whole genome shotgun (WGS) entry which is preliminary data.</text>
</comment>
<dbReference type="Proteomes" id="UP000094412">
    <property type="component" value="Unassembled WGS sequence"/>
</dbReference>
<dbReference type="PROSITE" id="PS51273">
    <property type="entry name" value="GATASE_TYPE_1"/>
    <property type="match status" value="1"/>
</dbReference>